<reference evidence="2 3" key="1">
    <citation type="submission" date="2022-09" db="EMBL/GenBank/DDBJ databases">
        <authorList>
            <person name="Palmer J.M."/>
        </authorList>
    </citation>
    <scope>NUCLEOTIDE SEQUENCE [LARGE SCALE GENOMIC DNA]</scope>
    <source>
        <strain evidence="2 3">DSM 7382</strain>
    </source>
</reference>
<evidence type="ECO:0000313" key="2">
    <source>
        <dbReference type="EMBL" id="KAK7695131.1"/>
    </source>
</evidence>
<protein>
    <submittedName>
        <fullName evidence="2">Uncharacterized protein</fullName>
    </submittedName>
</protein>
<comment type="caution">
    <text evidence="2">The sequence shown here is derived from an EMBL/GenBank/DDBJ whole genome shotgun (WGS) entry which is preliminary data.</text>
</comment>
<evidence type="ECO:0000313" key="3">
    <source>
        <dbReference type="Proteomes" id="UP001385951"/>
    </source>
</evidence>
<dbReference type="Proteomes" id="UP001385951">
    <property type="component" value="Unassembled WGS sequence"/>
</dbReference>
<dbReference type="EMBL" id="JASBNA010000002">
    <property type="protein sequence ID" value="KAK7695131.1"/>
    <property type="molecule type" value="Genomic_DNA"/>
</dbReference>
<evidence type="ECO:0000256" key="1">
    <source>
        <dbReference type="SAM" id="MobiDB-lite"/>
    </source>
</evidence>
<sequence>MSPRPILKRDMSFHKQASIPLPFTACGTILSPHVHFPPTPGLTETHPAHSPQTYDRHPIMVSPNVCVLPERNGREINTPAPEFEIERPQRGRSLDRKPKQTSVKGSYFHPRAYEACEPEPLDGSMSLSPPPLVHDASSPSEEEEIIVTPPSHTSPLSTRDDRLPVLTDVYVVPPSFHNKDFNGDVHSSPYSRDRRRRPNLQRMGHDRTANRPKRALTTLDEGCLGGF</sequence>
<keyword evidence="3" id="KW-1185">Reference proteome</keyword>
<gene>
    <name evidence="2" type="ORF">QCA50_002321</name>
</gene>
<dbReference type="AlphaFoldDB" id="A0AAW0GYZ0"/>
<feature type="region of interest" description="Disordered" evidence="1">
    <location>
        <begin position="179"/>
        <end position="213"/>
    </location>
</feature>
<name>A0AAW0GYZ0_9APHY</name>
<accession>A0AAW0GYZ0</accession>
<organism evidence="2 3">
    <name type="scientific">Cerrena zonata</name>
    <dbReference type="NCBI Taxonomy" id="2478898"/>
    <lineage>
        <taxon>Eukaryota</taxon>
        <taxon>Fungi</taxon>
        <taxon>Dikarya</taxon>
        <taxon>Basidiomycota</taxon>
        <taxon>Agaricomycotina</taxon>
        <taxon>Agaricomycetes</taxon>
        <taxon>Polyporales</taxon>
        <taxon>Cerrenaceae</taxon>
        <taxon>Cerrena</taxon>
    </lineage>
</organism>
<feature type="compositionally biased region" description="Basic and acidic residues" evidence="1">
    <location>
        <begin position="84"/>
        <end position="98"/>
    </location>
</feature>
<proteinExistence type="predicted"/>
<feature type="region of interest" description="Disordered" evidence="1">
    <location>
        <begin position="80"/>
        <end position="103"/>
    </location>
</feature>